<dbReference type="GO" id="GO:0006955">
    <property type="term" value="P:immune response"/>
    <property type="evidence" value="ECO:0007669"/>
    <property type="project" value="TreeGrafter"/>
</dbReference>
<evidence type="ECO:0000256" key="1">
    <source>
        <dbReference type="ARBA" id="ARBA00022729"/>
    </source>
</evidence>
<keyword evidence="2" id="KW-1015">Disulfide bond</keyword>
<evidence type="ECO:0000313" key="4">
    <source>
        <dbReference type="EMBL" id="KAK2809775.1"/>
    </source>
</evidence>
<organism evidence="4 5">
    <name type="scientific">Channa striata</name>
    <name type="common">Snakehead murrel</name>
    <name type="synonym">Ophicephalus striatus</name>
    <dbReference type="NCBI Taxonomy" id="64152"/>
    <lineage>
        <taxon>Eukaryota</taxon>
        <taxon>Metazoa</taxon>
        <taxon>Chordata</taxon>
        <taxon>Craniata</taxon>
        <taxon>Vertebrata</taxon>
        <taxon>Euteleostomi</taxon>
        <taxon>Actinopterygii</taxon>
        <taxon>Neopterygii</taxon>
        <taxon>Teleostei</taxon>
        <taxon>Neoteleostei</taxon>
        <taxon>Acanthomorphata</taxon>
        <taxon>Anabantaria</taxon>
        <taxon>Anabantiformes</taxon>
        <taxon>Channoidei</taxon>
        <taxon>Channidae</taxon>
        <taxon>Channa</taxon>
    </lineage>
</organism>
<dbReference type="InterPro" id="IPR007110">
    <property type="entry name" value="Ig-like_dom"/>
</dbReference>
<dbReference type="GO" id="GO:0009897">
    <property type="term" value="C:external side of plasma membrane"/>
    <property type="evidence" value="ECO:0007669"/>
    <property type="project" value="TreeGrafter"/>
</dbReference>
<dbReference type="PANTHER" id="PTHR11481:SF64">
    <property type="entry name" value="FC RECEPTOR-LIKE PROTEIN 4"/>
    <property type="match status" value="1"/>
</dbReference>
<sequence>MEIVSLCTMLSTLRITPNRSQFFWYDQITLSCVAQPCSGNWTVKRSTSFKTFQPCEFGWAIPSETSCTLGDADPSDTGLYWCESESGKRSDTINITVTKGVVILESPSLPVTEGDTVTLGCSYKEEEHPESTSDFSANFYKD</sequence>
<proteinExistence type="predicted"/>
<dbReference type="PANTHER" id="PTHR11481">
    <property type="entry name" value="IMMUNOGLOBULIN FC RECEPTOR"/>
    <property type="match status" value="1"/>
</dbReference>
<keyword evidence="5" id="KW-1185">Reference proteome</keyword>
<name>A0AA88IH27_CHASR</name>
<dbReference type="AlphaFoldDB" id="A0AA88IH27"/>
<reference evidence="4" key="1">
    <citation type="submission" date="2023-07" db="EMBL/GenBank/DDBJ databases">
        <title>Chromosome-level Genome Assembly of Striped Snakehead (Channa striata).</title>
        <authorList>
            <person name="Liu H."/>
        </authorList>
    </citation>
    <scope>NUCLEOTIDE SEQUENCE</scope>
    <source>
        <strain evidence="4">Gz</strain>
        <tissue evidence="4">Muscle</tissue>
    </source>
</reference>
<dbReference type="Proteomes" id="UP001187415">
    <property type="component" value="Unassembled WGS sequence"/>
</dbReference>
<comment type="caution">
    <text evidence="4">The sequence shown here is derived from an EMBL/GenBank/DDBJ whole genome shotgun (WGS) entry which is preliminary data.</text>
</comment>
<keyword evidence="1" id="KW-0732">Signal</keyword>
<feature type="domain" description="Ig-like" evidence="3">
    <location>
        <begin position="1"/>
        <end position="98"/>
    </location>
</feature>
<dbReference type="GO" id="GO:0004888">
    <property type="term" value="F:transmembrane signaling receptor activity"/>
    <property type="evidence" value="ECO:0007669"/>
    <property type="project" value="TreeGrafter"/>
</dbReference>
<gene>
    <name evidence="4" type="ORF">Q5P01_000492</name>
</gene>
<dbReference type="GO" id="GO:0007166">
    <property type="term" value="P:cell surface receptor signaling pathway"/>
    <property type="evidence" value="ECO:0007669"/>
    <property type="project" value="TreeGrafter"/>
</dbReference>
<dbReference type="InterPro" id="IPR036179">
    <property type="entry name" value="Ig-like_dom_sf"/>
</dbReference>
<protein>
    <recommendedName>
        <fullName evidence="3">Ig-like domain-containing protein</fullName>
    </recommendedName>
</protein>
<dbReference type="PROSITE" id="PS50835">
    <property type="entry name" value="IG_LIKE"/>
    <property type="match status" value="1"/>
</dbReference>
<evidence type="ECO:0000313" key="5">
    <source>
        <dbReference type="Proteomes" id="UP001187415"/>
    </source>
</evidence>
<dbReference type="InterPro" id="IPR013783">
    <property type="entry name" value="Ig-like_fold"/>
</dbReference>
<dbReference type="SUPFAM" id="SSF48726">
    <property type="entry name" value="Immunoglobulin"/>
    <property type="match status" value="1"/>
</dbReference>
<accession>A0AA88IH27</accession>
<evidence type="ECO:0000259" key="3">
    <source>
        <dbReference type="PROSITE" id="PS50835"/>
    </source>
</evidence>
<dbReference type="InterPro" id="IPR050488">
    <property type="entry name" value="Ig_Fc_receptor"/>
</dbReference>
<evidence type="ECO:0000256" key="2">
    <source>
        <dbReference type="ARBA" id="ARBA00023157"/>
    </source>
</evidence>
<feature type="non-terminal residue" evidence="4">
    <location>
        <position position="142"/>
    </location>
</feature>
<dbReference type="EMBL" id="JAUPFM010000284">
    <property type="protein sequence ID" value="KAK2809775.1"/>
    <property type="molecule type" value="Genomic_DNA"/>
</dbReference>
<dbReference type="Gene3D" id="2.60.40.10">
    <property type="entry name" value="Immunoglobulins"/>
    <property type="match status" value="1"/>
</dbReference>